<feature type="domain" description="Nudix hydrolase" evidence="4">
    <location>
        <begin position="282"/>
        <end position="416"/>
    </location>
</feature>
<accession>A0ABU5KAP6</accession>
<gene>
    <name evidence="5" type="ORF">SFC79_09440</name>
</gene>
<evidence type="ECO:0000259" key="4">
    <source>
        <dbReference type="PROSITE" id="PS51462"/>
    </source>
</evidence>
<name>A0ABU5KAP6_9ACTN</name>
<protein>
    <submittedName>
        <fullName evidence="5">NUDIX hydrolase</fullName>
    </submittedName>
</protein>
<dbReference type="PANTHER" id="PTHR43046">
    <property type="entry name" value="GDP-MANNOSE MANNOSYL HYDROLASE"/>
    <property type="match status" value="1"/>
</dbReference>
<dbReference type="Proteomes" id="UP001291999">
    <property type="component" value="Unassembled WGS sequence"/>
</dbReference>
<dbReference type="InterPro" id="IPR015797">
    <property type="entry name" value="NUDIX_hydrolase-like_dom_sf"/>
</dbReference>
<dbReference type="InterPro" id="IPR020476">
    <property type="entry name" value="Nudix_hydrolase"/>
</dbReference>
<evidence type="ECO:0000256" key="2">
    <source>
        <dbReference type="ARBA" id="ARBA00005582"/>
    </source>
</evidence>
<evidence type="ECO:0000313" key="5">
    <source>
        <dbReference type="EMBL" id="MDZ5661982.1"/>
    </source>
</evidence>
<comment type="cofactor">
    <cofactor evidence="1">
        <name>Mg(2+)</name>
        <dbReference type="ChEBI" id="CHEBI:18420"/>
    </cofactor>
</comment>
<sequence length="425" mass="47091">MHRFAAVAVFDLFGRLLLQERDEDAPHDPERWGYPGGDLEPGEDFVTAAVRELEEETGLVVDPARLQSLGSHRFRSASCGGDDVFELFAVRLSVSQDDLVCGEGRQVLLVDPADLGDRELHQATALTLDRVREWHATSVRTDFVQVTLVDPRGRVLMQERDEHAPVWPDMWWFPGGGLEEGEEPATGAARELAEETGVVLAPEELTDLGLFELATDRGIFRFHAFVARTTLTDRDVECHEGRQMVFVDPDPLPGLDLVPSTALVAPALEEWIAQHPRGGDDDRRRFAGVILVDARGWLLLQERDEHPRIDPEKWGLAGGHLEPGEDFVVGAARELEEETGVRLEPDQLALLGEFAVDHREAYGTWDLMQVFAARTGLTDADIDCREGRQIVFVDPEVARGLDLSAAAVDIVPAFLASRLYATMAP</sequence>
<dbReference type="EMBL" id="JAXQPW010000002">
    <property type="protein sequence ID" value="MDZ5661982.1"/>
    <property type="molecule type" value="Genomic_DNA"/>
</dbReference>
<evidence type="ECO:0000256" key="3">
    <source>
        <dbReference type="ARBA" id="ARBA00022801"/>
    </source>
</evidence>
<dbReference type="RefSeq" id="WP_322424142.1">
    <property type="nucleotide sequence ID" value="NZ_JAXQPW010000002.1"/>
</dbReference>
<dbReference type="Gene3D" id="3.90.79.10">
    <property type="entry name" value="Nucleoside Triphosphate Pyrophosphohydrolase"/>
    <property type="match status" value="3"/>
</dbReference>
<dbReference type="InterPro" id="IPR000086">
    <property type="entry name" value="NUDIX_hydrolase_dom"/>
</dbReference>
<dbReference type="PROSITE" id="PS00893">
    <property type="entry name" value="NUDIX_BOX"/>
    <property type="match status" value="3"/>
</dbReference>
<comment type="caution">
    <text evidence="5">The sequence shown here is derived from an EMBL/GenBank/DDBJ whole genome shotgun (WGS) entry which is preliminary data.</text>
</comment>
<feature type="domain" description="Nudix hydrolase" evidence="4">
    <location>
        <begin position="1"/>
        <end position="133"/>
    </location>
</feature>
<organism evidence="5 6">
    <name type="scientific">Nocardioides renjunii</name>
    <dbReference type="NCBI Taxonomy" id="3095075"/>
    <lineage>
        <taxon>Bacteria</taxon>
        <taxon>Bacillati</taxon>
        <taxon>Actinomycetota</taxon>
        <taxon>Actinomycetes</taxon>
        <taxon>Propionibacteriales</taxon>
        <taxon>Nocardioidaceae</taxon>
        <taxon>Nocardioides</taxon>
    </lineage>
</organism>
<dbReference type="Pfam" id="PF00293">
    <property type="entry name" value="NUDIX"/>
    <property type="match status" value="3"/>
</dbReference>
<keyword evidence="6" id="KW-1185">Reference proteome</keyword>
<evidence type="ECO:0000256" key="1">
    <source>
        <dbReference type="ARBA" id="ARBA00001946"/>
    </source>
</evidence>
<feature type="domain" description="Nudix hydrolase" evidence="4">
    <location>
        <begin position="139"/>
        <end position="270"/>
    </location>
</feature>
<proteinExistence type="inferred from homology"/>
<dbReference type="PANTHER" id="PTHR43046:SF14">
    <property type="entry name" value="MUTT_NUDIX FAMILY PROTEIN"/>
    <property type="match status" value="1"/>
</dbReference>
<comment type="similarity">
    <text evidence="2">Belongs to the Nudix hydrolase family.</text>
</comment>
<dbReference type="SUPFAM" id="SSF55811">
    <property type="entry name" value="Nudix"/>
    <property type="match status" value="3"/>
</dbReference>
<dbReference type="PRINTS" id="PR00502">
    <property type="entry name" value="NUDIXFAMILY"/>
</dbReference>
<evidence type="ECO:0000313" key="6">
    <source>
        <dbReference type="Proteomes" id="UP001291999"/>
    </source>
</evidence>
<dbReference type="PROSITE" id="PS51462">
    <property type="entry name" value="NUDIX"/>
    <property type="match status" value="3"/>
</dbReference>
<keyword evidence="3 5" id="KW-0378">Hydrolase</keyword>
<dbReference type="InterPro" id="IPR020084">
    <property type="entry name" value="NUDIX_hydrolase_CS"/>
</dbReference>
<dbReference type="GO" id="GO:0016787">
    <property type="term" value="F:hydrolase activity"/>
    <property type="evidence" value="ECO:0007669"/>
    <property type="project" value="UniProtKB-KW"/>
</dbReference>
<reference evidence="5 6" key="1">
    <citation type="submission" date="2023-11" db="EMBL/GenBank/DDBJ databases">
        <title>Novel species in genus Nocardioides.</title>
        <authorList>
            <person name="Zhou H."/>
        </authorList>
    </citation>
    <scope>NUCLEOTIDE SEQUENCE [LARGE SCALE GENOMIC DNA]</scope>
    <source>
        <strain evidence="5 6">S-58</strain>
    </source>
</reference>